<dbReference type="InterPro" id="IPR017871">
    <property type="entry name" value="ABC_transporter-like_CS"/>
</dbReference>
<gene>
    <name evidence="11" type="primary">lon</name>
    <name evidence="11" type="ORF">AK812_SmicGene23168</name>
</gene>
<sequence length="2845" mass="312135">MDRAELQLALTGFAGLAAQGGWHYYLQHLAAKLGSELAVSQAKWLVKPLLDDPLFSLGWDQAFALGSLLLLCDSGPLVWECLSVGVRIVLRVSVYLLRGIEWLLHVLCWVCGACAWVAYCALRGGLPCYQTERRALTCNSMAALVAGGGVPFQIGSFALVSRPPDYDEVWVAGHGPSPGQVLVRTTTEDGSDWMWAVILPVAGEMMAPTLVGENRRPPHGVQPTRVNWLCVPPNAEEKWRPSHAESMQLIRDATQMLGQLQAAGANSYVVNSAGVAGKLEAVQTPVPAVGGGVPNMGALGPAALPAGQGGVGGAAGSGSPAVAALGLPDSGGQGSGNVDLKALEAAVAQLKALSLSDSKSKKDRKKDRGGSKKGKKSEKKDKKKRSKKKKKKKSSSSSSSSSRSRSRASSSSSSRSSSGSSGKPLRWREHGRDKKVSYTDMAHVDSLKWKKKGDLVAFAAKHPGALTAHFLAGVYARLSKGTLSRTGQLREASVTAWAHQFTGLTEIRDMKEVLTLAEILDAVNRREIARALDILCQRILAIQSAKLKGGSWENAEAIELVNTQKTLASSGMLALTNAMVLTDEPVLSNDGLDKYLKQSEHYSGCGVVLALGVRGGVPDKAADVPLHEHLKDAFPEMSEQVVRPDSLLLASKRRPKRVKRGYTWLAPSYPDLVRRNVKAGLHCFKKPHQVARHRGIRCLAGSFAVRKDDHEDRVITDPSVNQLLDPERLPRPRFAYIPKLRCLQVPASGVLVVSKRDARHYFHRLRIGRRWRRWLCGPPVTWEVAGKRRGQRYPASCSAPMGFGPSAGWAQGLTDVVTNDASLPPDRRLHPDTVVPSTTPVWGSIVDDVWAIEHAATQLDAGVGASWMAATESSWVARGVEPNVKKSVDSALGEEIQGYYVHPFKHWVGVSIEKRRHLFQATMCVLRRRKVMVAVVDRLVGKHSFVHSARATMRSIFECTYTWLDSVRGTRWETMGEPAAASLSGEVKEFCRLFRLRYSELHQCMYGSASKKPTGRVTAGHTGQKFPQQLLAKIRGFISMTSDGNGLNRIQAFLLKTLRPSTQAKYQQALDHLNSDLRVAGYSWGNMDEEEQDMFLADWVIEGFEAGKGRNEYGWALSAVQKVNPRRSYRTAWRVYDAWGVQVPPHQAPAAPPELLVAMVMAALLLNKPQLSLVILWCYAGLLRVRECLNLTAGDVFSLPDSVTLCLGLTKRGMEQKVVLRHATVVDWAHQYLTRFPLGKPTEPFLNVSYSSVLRWTKKLSTLLGAGDLRLTTHSFRRSGASELSRQGLPLADILLYGRWLRERTGWNVENSRADALWIGPSGIPGGSVERFGMNKRQLFLNLWLYPGFKAAFVGAWKAARGRMLGDAMLEAMVRRRSKQIASAAKNDLEIWRSGILLVFIVTPRTGRHWLKDRQAADGFPVSQRQLYSNVGAMPGKLIQCLKSVTCSNPVVLIDEIDKLGRDMRGDPSSALLEVLDPEQNNSFRDHYLDVPVDLSNILFLSTANVLETIPTPLLDRMEVIRIAGYVFEEKLVIANKYLIPQTEEQSGVGTERIQMQEDALHKMIKDYAREAGVRNLRQLLEKVSRKVALDLVRQQKANPSNEQGPAVIDTENLTRYIGQPNSMLPLIWATIVLILLDVTTVVSLFVAATRPFSIGAAEGNRLVDLILLGGRILGGSFLSTFAVRLALGHWPWTSGNGHDLGEVQRELTRAISGALQAAGEEPPQARQAPLLASSFSSGGGDAVAQQLDDAVSSRQQELKKLERGQNFSKAVTYTIYVFFALCSMRTAIEVCGLPIMQIEFVLMKGLIQAATSGESVTLKGVHEHPLFWTDVEGKGNLEQKRLRQVLLVQREGTLCDTVTVLLQRKNAVKAGAAGEASGAGILRGDKGPKYAQPMTVRHGYDLPQLRNSLRCGERAAYNPEEFDQRILEFALLVVANALMSCAMSIAIQMPDVAFYDNAAVLQGYSFSAMTGQLSSRLNNDMRQVSIIMNSFVANIVMLAVGFGICLQSSWRLTVLAFTVLTPVHISAEFSQWASKLMMSQWTYMADASGAATQALTNIRTVRMFGARDIEMEKYAPWLVALEVPRLLMSSVLSKVCYPNNQGLLSAWGQGAAGLIAALVQQGASFIILFYGGHLALKHEFEVLKGHFLYRMEIFRRCMRRGVITGRQMLSSAFTSLNENINQPVKAVSAGQRVFEILDLEPDIPEELQEEGEAFPEESKQVGIRFENVEYAYLSRPDKKVLAGVTLDIRAGKTTAVVGKSGVFLNATELQRMHLLQYRNKVGVVSQDTQLFRMTVTENITYGLRATEYTMEDVERAAKLANADEFIRALPEGYSTMVGESGHDLSGGQKQRLSIARALVRRLDAENEAMVQAALDSLMQQMQGSCTIMVIAHRLSTIKDADRIIVLHEGGAADGEEESKGNEKKVEDAVAEIMAIIELVKEDQRKDVMMAIMKKAPAGDESTRFQRQNHSALTDALLVQLERLSSGSISLHMSEKLYSSGTPPGVVMGLAWTANGGATLYVEARGRLPDGRVQGGMASLTQRHEEESRAITEQPQNGAGKGHMQASSLAFRVLADQDLHLLATPCASRVKRYCKSCALGAGMATRDAQSGAKLGCRPLRLAWLGLAILLGFPASSSTFTEVSAAADGRRKMALRWFAMDFAMAFAAGELPAAAEGENVDLGYEKMDRLKGSLAKKRVKMPDFTSLPSGLQIKDADPGRAGTSEAKEGDYVVFTWEGYTINYFGRPFETRTLQKMSGIDPDPFRFRVGDGTVIKGIDEGVRGMHEGGIRQLIVPVEMSYDEEHKLAPRPTTDGGNRALDFVMDNKGGLMDKTLLINIAVKRIYQK</sequence>
<dbReference type="OrthoDB" id="427503at2759"/>
<feature type="region of interest" description="Disordered" evidence="6">
    <location>
        <begin position="2542"/>
        <end position="2562"/>
    </location>
</feature>
<dbReference type="GO" id="GO:0016887">
    <property type="term" value="F:ATP hydrolysis activity"/>
    <property type="evidence" value="ECO:0007669"/>
    <property type="project" value="InterPro"/>
</dbReference>
<dbReference type="GO" id="GO:0006515">
    <property type="term" value="P:protein quality control for misfolded or incompletely synthesized proteins"/>
    <property type="evidence" value="ECO:0007669"/>
    <property type="project" value="TreeGrafter"/>
</dbReference>
<dbReference type="GO" id="GO:0004176">
    <property type="term" value="F:ATP-dependent peptidase activity"/>
    <property type="evidence" value="ECO:0007669"/>
    <property type="project" value="InterPro"/>
</dbReference>
<keyword evidence="3 7" id="KW-0472">Membrane</keyword>
<feature type="transmembrane region" description="Helical" evidence="7">
    <location>
        <begin position="1627"/>
        <end position="1651"/>
    </location>
</feature>
<accession>A0A1Q9DHW5</accession>
<evidence type="ECO:0000313" key="12">
    <source>
        <dbReference type="Proteomes" id="UP000186817"/>
    </source>
</evidence>
<dbReference type="Gene3D" id="1.20.1560.10">
    <property type="entry name" value="ABC transporter type 1, transmembrane domain"/>
    <property type="match status" value="1"/>
</dbReference>
<keyword evidence="12" id="KW-1185">Reference proteome</keyword>
<keyword evidence="11" id="KW-0645">Protease</keyword>
<dbReference type="GO" id="GO:0004252">
    <property type="term" value="F:serine-type endopeptidase activity"/>
    <property type="evidence" value="ECO:0007669"/>
    <property type="project" value="InterPro"/>
</dbReference>
<keyword evidence="4" id="KW-0233">DNA recombination</keyword>
<dbReference type="InterPro" id="IPR011010">
    <property type="entry name" value="DNA_brk_join_enz"/>
</dbReference>
<dbReference type="PANTHER" id="PTHR43718">
    <property type="entry name" value="LON PROTEASE"/>
    <property type="match status" value="1"/>
</dbReference>
<evidence type="ECO:0000256" key="6">
    <source>
        <dbReference type="SAM" id="MobiDB-lite"/>
    </source>
</evidence>
<dbReference type="InterPro" id="IPR003439">
    <property type="entry name" value="ABC_transporter-like_ATP-bd"/>
</dbReference>
<feature type="transmembrane region" description="Helical" evidence="7">
    <location>
        <begin position="1987"/>
        <end position="2006"/>
    </location>
</feature>
<keyword evidence="2 7" id="KW-1133">Transmembrane helix</keyword>
<dbReference type="PANTHER" id="PTHR43718:SF2">
    <property type="entry name" value="LON PROTEASE HOMOLOG, MITOCHONDRIAL"/>
    <property type="match status" value="1"/>
</dbReference>
<dbReference type="InterPro" id="IPR027417">
    <property type="entry name" value="P-loop_NTPase"/>
</dbReference>
<evidence type="ECO:0000259" key="9">
    <source>
        <dbReference type="PROSITE" id="PS50893"/>
    </source>
</evidence>
<feature type="compositionally biased region" description="Low complexity" evidence="6">
    <location>
        <begin position="395"/>
        <end position="423"/>
    </location>
</feature>
<comment type="catalytic activity">
    <reaction evidence="5">
        <text>[protein]-peptidylproline (omega=180) = [protein]-peptidylproline (omega=0)</text>
        <dbReference type="Rhea" id="RHEA:16237"/>
        <dbReference type="Rhea" id="RHEA-COMP:10747"/>
        <dbReference type="Rhea" id="RHEA-COMP:10748"/>
        <dbReference type="ChEBI" id="CHEBI:83833"/>
        <dbReference type="ChEBI" id="CHEBI:83834"/>
        <dbReference type="EC" id="5.2.1.8"/>
    </reaction>
</comment>
<dbReference type="Pfam" id="PF00005">
    <property type="entry name" value="ABC_tran"/>
    <property type="match status" value="1"/>
</dbReference>
<name>A0A1Q9DHW5_SYMMI</name>
<evidence type="ECO:0000313" key="11">
    <source>
        <dbReference type="EMBL" id="OLP94771.1"/>
    </source>
</evidence>
<dbReference type="Pfam" id="PF22667">
    <property type="entry name" value="Lon_lid"/>
    <property type="match status" value="1"/>
</dbReference>
<dbReference type="InterPro" id="IPR013762">
    <property type="entry name" value="Integrase-like_cat_sf"/>
</dbReference>
<feature type="region of interest" description="Disordered" evidence="6">
    <location>
        <begin position="356"/>
        <end position="432"/>
    </location>
</feature>
<dbReference type="SUPFAM" id="SSF90123">
    <property type="entry name" value="ABC transporter transmembrane region"/>
    <property type="match status" value="1"/>
</dbReference>
<dbReference type="SUPFAM" id="SSF54534">
    <property type="entry name" value="FKBP-like"/>
    <property type="match status" value="1"/>
</dbReference>
<dbReference type="Gene3D" id="1.10.8.60">
    <property type="match status" value="1"/>
</dbReference>
<evidence type="ECO:0000256" key="2">
    <source>
        <dbReference type="ARBA" id="ARBA00022989"/>
    </source>
</evidence>
<dbReference type="InterPro" id="IPR014721">
    <property type="entry name" value="Ribsml_uS5_D2-typ_fold_subgr"/>
</dbReference>
<keyword evidence="5" id="KW-0697">Rotamase</keyword>
<dbReference type="GO" id="GO:0140359">
    <property type="term" value="F:ABC-type transporter activity"/>
    <property type="evidence" value="ECO:0007669"/>
    <property type="project" value="InterPro"/>
</dbReference>
<dbReference type="Gene3D" id="3.40.50.300">
    <property type="entry name" value="P-loop containing nucleotide triphosphate hydrolases"/>
    <property type="match status" value="2"/>
</dbReference>
<feature type="domain" description="ABC transporter" evidence="9">
    <location>
        <begin position="2224"/>
        <end position="2434"/>
    </location>
</feature>
<protein>
    <recommendedName>
        <fullName evidence="5">peptidylprolyl isomerase</fullName>
        <ecNumber evidence="5">5.2.1.8</ecNumber>
    </recommendedName>
</protein>
<organism evidence="11 12">
    <name type="scientific">Symbiodinium microadriaticum</name>
    <name type="common">Dinoflagellate</name>
    <name type="synonym">Zooxanthella microadriatica</name>
    <dbReference type="NCBI Taxonomy" id="2951"/>
    <lineage>
        <taxon>Eukaryota</taxon>
        <taxon>Sar</taxon>
        <taxon>Alveolata</taxon>
        <taxon>Dinophyceae</taxon>
        <taxon>Suessiales</taxon>
        <taxon>Symbiodiniaceae</taxon>
        <taxon>Symbiodinium</taxon>
    </lineage>
</organism>
<dbReference type="InterPro" id="IPR054594">
    <property type="entry name" value="Lon_lid"/>
</dbReference>
<dbReference type="EMBL" id="LSRX01000529">
    <property type="protein sequence ID" value="OLP94771.1"/>
    <property type="molecule type" value="Genomic_DNA"/>
</dbReference>
<feature type="domain" description="PPIase FKBP-type" evidence="8">
    <location>
        <begin position="2728"/>
        <end position="2810"/>
    </location>
</feature>
<dbReference type="GO" id="GO:0003755">
    <property type="term" value="F:peptidyl-prolyl cis-trans isomerase activity"/>
    <property type="evidence" value="ECO:0007669"/>
    <property type="project" value="UniProtKB-KW"/>
</dbReference>
<comment type="caution">
    <text evidence="11">The sequence shown here is derived from an EMBL/GenBank/DDBJ whole genome shotgun (WGS) entry which is preliminary data.</text>
</comment>
<dbReference type="Pfam" id="PF00664">
    <property type="entry name" value="ABC_membrane"/>
    <property type="match status" value="1"/>
</dbReference>
<keyword evidence="1 7" id="KW-0812">Transmembrane</keyword>
<dbReference type="GO" id="GO:0005524">
    <property type="term" value="F:ATP binding"/>
    <property type="evidence" value="ECO:0007669"/>
    <property type="project" value="InterPro"/>
</dbReference>
<dbReference type="PROSITE" id="PS50929">
    <property type="entry name" value="ABC_TM1F"/>
    <property type="match status" value="1"/>
</dbReference>
<feature type="domain" description="ABC transmembrane type-1" evidence="10">
    <location>
        <begin position="1971"/>
        <end position="2076"/>
    </location>
</feature>
<reference evidence="11 12" key="1">
    <citation type="submission" date="2016-02" db="EMBL/GenBank/DDBJ databases">
        <title>Genome analysis of coral dinoflagellate symbionts highlights evolutionary adaptations to a symbiotic lifestyle.</title>
        <authorList>
            <person name="Aranda M."/>
            <person name="Li Y."/>
            <person name="Liew Y.J."/>
            <person name="Baumgarten S."/>
            <person name="Simakov O."/>
            <person name="Wilson M."/>
            <person name="Piel J."/>
            <person name="Ashoor H."/>
            <person name="Bougouffa S."/>
            <person name="Bajic V.B."/>
            <person name="Ryu T."/>
            <person name="Ravasi T."/>
            <person name="Bayer T."/>
            <person name="Micklem G."/>
            <person name="Kim H."/>
            <person name="Bhak J."/>
            <person name="Lajeunesse T.C."/>
            <person name="Voolstra C.R."/>
        </authorList>
    </citation>
    <scope>NUCLEOTIDE SEQUENCE [LARGE SCALE GENOMIC DNA]</scope>
    <source>
        <strain evidence="11 12">CCMP2467</strain>
    </source>
</reference>
<dbReference type="GO" id="GO:0016020">
    <property type="term" value="C:membrane"/>
    <property type="evidence" value="ECO:0007669"/>
    <property type="project" value="InterPro"/>
</dbReference>
<evidence type="ECO:0000259" key="8">
    <source>
        <dbReference type="PROSITE" id="PS50059"/>
    </source>
</evidence>
<dbReference type="PROSITE" id="PS50893">
    <property type="entry name" value="ABC_TRANSPORTER_2"/>
    <property type="match status" value="1"/>
</dbReference>
<dbReference type="SUPFAM" id="SSF52540">
    <property type="entry name" value="P-loop containing nucleoside triphosphate hydrolases"/>
    <property type="match status" value="2"/>
</dbReference>
<evidence type="ECO:0000256" key="1">
    <source>
        <dbReference type="ARBA" id="ARBA00022692"/>
    </source>
</evidence>
<dbReference type="InterPro" id="IPR003959">
    <property type="entry name" value="ATPase_AAA_core"/>
</dbReference>
<dbReference type="InterPro" id="IPR046357">
    <property type="entry name" value="PPIase_dom_sf"/>
</dbReference>
<dbReference type="GO" id="GO:0007005">
    <property type="term" value="P:mitochondrion organization"/>
    <property type="evidence" value="ECO:0007669"/>
    <property type="project" value="TreeGrafter"/>
</dbReference>
<dbReference type="Pfam" id="PF00004">
    <property type="entry name" value="AAA"/>
    <property type="match status" value="1"/>
</dbReference>
<dbReference type="Gene3D" id="1.10.443.10">
    <property type="entry name" value="Intergrase catalytic core"/>
    <property type="match status" value="1"/>
</dbReference>
<dbReference type="Gene3D" id="3.30.230.10">
    <property type="match status" value="1"/>
</dbReference>
<dbReference type="PROSITE" id="PS50059">
    <property type="entry name" value="FKBP_PPIASE"/>
    <property type="match status" value="1"/>
</dbReference>
<feature type="compositionally biased region" description="Basic residues" evidence="6">
    <location>
        <begin position="361"/>
        <end position="394"/>
    </location>
</feature>
<feature type="transmembrane region" description="Helical" evidence="7">
    <location>
        <begin position="2013"/>
        <end position="2034"/>
    </location>
</feature>
<dbReference type="InterPro" id="IPR027065">
    <property type="entry name" value="Lon_Prtase"/>
</dbReference>
<dbReference type="GO" id="GO:0005759">
    <property type="term" value="C:mitochondrial matrix"/>
    <property type="evidence" value="ECO:0007669"/>
    <property type="project" value="TreeGrafter"/>
</dbReference>
<evidence type="ECO:0000256" key="4">
    <source>
        <dbReference type="ARBA" id="ARBA00023172"/>
    </source>
</evidence>
<dbReference type="SUPFAM" id="SSF56349">
    <property type="entry name" value="DNA breaking-rejoining enzymes"/>
    <property type="match status" value="1"/>
</dbReference>
<dbReference type="PROSITE" id="PS00211">
    <property type="entry name" value="ABC_TRANSPORTER_1"/>
    <property type="match status" value="1"/>
</dbReference>
<dbReference type="Gene3D" id="3.10.50.40">
    <property type="match status" value="1"/>
</dbReference>
<keyword evidence="5" id="KW-0413">Isomerase</keyword>
<dbReference type="EC" id="5.2.1.8" evidence="5"/>
<keyword evidence="11" id="KW-0378">Hydrolase</keyword>
<dbReference type="GO" id="GO:0003697">
    <property type="term" value="F:single-stranded DNA binding"/>
    <property type="evidence" value="ECO:0007669"/>
    <property type="project" value="TreeGrafter"/>
</dbReference>
<feature type="transmembrane region" description="Helical" evidence="7">
    <location>
        <begin position="1927"/>
        <end position="1948"/>
    </location>
</feature>
<dbReference type="InterPro" id="IPR011527">
    <property type="entry name" value="ABC1_TM_dom"/>
</dbReference>
<dbReference type="Pfam" id="PF00254">
    <property type="entry name" value="FKBP_C"/>
    <property type="match status" value="1"/>
</dbReference>
<dbReference type="GO" id="GO:0051131">
    <property type="term" value="P:chaperone-mediated protein complex assembly"/>
    <property type="evidence" value="ECO:0007669"/>
    <property type="project" value="TreeGrafter"/>
</dbReference>
<dbReference type="GO" id="GO:0006310">
    <property type="term" value="P:DNA recombination"/>
    <property type="evidence" value="ECO:0007669"/>
    <property type="project" value="UniProtKB-KW"/>
</dbReference>
<evidence type="ECO:0000259" key="10">
    <source>
        <dbReference type="PROSITE" id="PS50929"/>
    </source>
</evidence>
<evidence type="ECO:0000256" key="3">
    <source>
        <dbReference type="ARBA" id="ARBA00023136"/>
    </source>
</evidence>
<dbReference type="Proteomes" id="UP000186817">
    <property type="component" value="Unassembled WGS sequence"/>
</dbReference>
<evidence type="ECO:0000256" key="5">
    <source>
        <dbReference type="PROSITE-ProRule" id="PRU00277"/>
    </source>
</evidence>
<proteinExistence type="predicted"/>
<dbReference type="InterPro" id="IPR001179">
    <property type="entry name" value="PPIase_FKBP_dom"/>
</dbReference>
<evidence type="ECO:0000256" key="7">
    <source>
        <dbReference type="SAM" id="Phobius"/>
    </source>
</evidence>
<dbReference type="GO" id="GO:0015074">
    <property type="term" value="P:DNA integration"/>
    <property type="evidence" value="ECO:0007669"/>
    <property type="project" value="InterPro"/>
</dbReference>
<dbReference type="InterPro" id="IPR036640">
    <property type="entry name" value="ABC1_TM_sf"/>
</dbReference>